<proteinExistence type="predicted"/>
<sequence>MDYSNGLFTVCILAFSTAVCILGLILGVVFIFLQRQRDEQLLDDIYNTVCAANEASYDAENCNCLNGMTTIKPFILLVSFHKYKREAGRGLTRIIQHFSFIMIKLSTFTGLISKMSPRNYPMPPGAYNSEKIPSNNSTMSNTEAELQQGESIPWGMIVFYILFSLFFLLTVLRWTDLQLRIFCDFINSGRWRAYFGMEVPGRHGQGNFKEVALGYDTLLVKQVVKKVRFYDDTTISEDVERLEAKSDGIDCANEDETKRE</sequence>
<keyword evidence="1" id="KW-0472">Membrane</keyword>
<dbReference type="Proteomes" id="UP000574317">
    <property type="component" value="Unassembled WGS sequence"/>
</dbReference>
<keyword evidence="1" id="KW-0812">Transmembrane</keyword>
<feature type="transmembrane region" description="Helical" evidence="1">
    <location>
        <begin position="152"/>
        <end position="172"/>
    </location>
</feature>
<reference evidence="2 3" key="1">
    <citation type="submission" date="2020-05" db="EMBL/GenBank/DDBJ databases">
        <title>Identification and distribution of gene clusters putatively required for synthesis of sphingolipid metabolism inhibitors in phylogenetically diverse species of the filamentous fungus Fusarium.</title>
        <authorList>
            <person name="Kim H.-S."/>
            <person name="Busman M."/>
            <person name="Brown D.W."/>
            <person name="Divon H."/>
            <person name="Uhlig S."/>
            <person name="Proctor R.H."/>
        </authorList>
    </citation>
    <scope>NUCLEOTIDE SEQUENCE [LARGE SCALE GENOMIC DNA]</scope>
    <source>
        <strain evidence="2 3">NRRL 25196</strain>
    </source>
</reference>
<dbReference type="EMBL" id="JAAOAO010000144">
    <property type="protein sequence ID" value="KAF5560960.1"/>
    <property type="molecule type" value="Genomic_DNA"/>
</dbReference>
<evidence type="ECO:0000313" key="2">
    <source>
        <dbReference type="EMBL" id="KAF5560960.1"/>
    </source>
</evidence>
<keyword evidence="3" id="KW-1185">Reference proteome</keyword>
<evidence type="ECO:0000313" key="3">
    <source>
        <dbReference type="Proteomes" id="UP000574317"/>
    </source>
</evidence>
<comment type="caution">
    <text evidence="2">The sequence shown here is derived from an EMBL/GenBank/DDBJ whole genome shotgun (WGS) entry which is preliminary data.</text>
</comment>
<feature type="transmembrane region" description="Helical" evidence="1">
    <location>
        <begin position="6"/>
        <end position="33"/>
    </location>
</feature>
<keyword evidence="1" id="KW-1133">Transmembrane helix</keyword>
<accession>A0A8H5JVM4</accession>
<feature type="transmembrane region" description="Helical" evidence="1">
    <location>
        <begin position="94"/>
        <end position="113"/>
    </location>
</feature>
<gene>
    <name evidence="2" type="ORF">FNAPI_3903</name>
</gene>
<protein>
    <submittedName>
        <fullName evidence="2">Uncharacterized protein</fullName>
    </submittedName>
</protein>
<organism evidence="2 3">
    <name type="scientific">Fusarium napiforme</name>
    <dbReference type="NCBI Taxonomy" id="42672"/>
    <lineage>
        <taxon>Eukaryota</taxon>
        <taxon>Fungi</taxon>
        <taxon>Dikarya</taxon>
        <taxon>Ascomycota</taxon>
        <taxon>Pezizomycotina</taxon>
        <taxon>Sordariomycetes</taxon>
        <taxon>Hypocreomycetidae</taxon>
        <taxon>Hypocreales</taxon>
        <taxon>Nectriaceae</taxon>
        <taxon>Fusarium</taxon>
        <taxon>Fusarium fujikuroi species complex</taxon>
    </lineage>
</organism>
<evidence type="ECO:0000256" key="1">
    <source>
        <dbReference type="SAM" id="Phobius"/>
    </source>
</evidence>
<name>A0A8H5JVM4_9HYPO</name>
<dbReference type="AlphaFoldDB" id="A0A8H5JVM4"/>